<dbReference type="GO" id="GO:0000813">
    <property type="term" value="C:ESCRT I complex"/>
    <property type="evidence" value="ECO:0007669"/>
    <property type="project" value="TreeGrafter"/>
</dbReference>
<dbReference type="PANTHER" id="PTHR13678:SF27">
    <property type="entry name" value="LD45836P"/>
    <property type="match status" value="1"/>
</dbReference>
<comment type="function">
    <text evidence="6">Component of the ESCRT-I complex, a regulator of vesicular trafficking process. Required for the sorting of endocytic ubiquitinated cargos into multivesicular bodies. May be involved in cell growth and differentiation.</text>
</comment>
<keyword evidence="10" id="KW-1185">Reference proteome</keyword>
<dbReference type="GO" id="GO:0031902">
    <property type="term" value="C:late endosome membrane"/>
    <property type="evidence" value="ECO:0007669"/>
    <property type="project" value="UniProtKB-SubCell"/>
</dbReference>
<evidence type="ECO:0000256" key="4">
    <source>
        <dbReference type="ARBA" id="ARBA00022753"/>
    </source>
</evidence>
<evidence type="ECO:0000313" key="10">
    <source>
        <dbReference type="Proteomes" id="UP000694846"/>
    </source>
</evidence>
<organism evidence="10 11">
    <name type="scientific">Sipha flava</name>
    <name type="common">yellow sugarcane aphid</name>
    <dbReference type="NCBI Taxonomy" id="143950"/>
    <lineage>
        <taxon>Eukaryota</taxon>
        <taxon>Metazoa</taxon>
        <taxon>Ecdysozoa</taxon>
        <taxon>Arthropoda</taxon>
        <taxon>Hexapoda</taxon>
        <taxon>Insecta</taxon>
        <taxon>Pterygota</taxon>
        <taxon>Neoptera</taxon>
        <taxon>Paraneoptera</taxon>
        <taxon>Hemiptera</taxon>
        <taxon>Sternorrhyncha</taxon>
        <taxon>Aphidomorpha</taxon>
        <taxon>Aphidoidea</taxon>
        <taxon>Aphididae</taxon>
        <taxon>Sipha</taxon>
    </lineage>
</organism>
<dbReference type="GO" id="GO:0006623">
    <property type="term" value="P:protein targeting to vacuole"/>
    <property type="evidence" value="ECO:0007669"/>
    <property type="project" value="TreeGrafter"/>
</dbReference>
<evidence type="ECO:0000256" key="6">
    <source>
        <dbReference type="ARBA" id="ARBA00025010"/>
    </source>
</evidence>
<reference evidence="11" key="1">
    <citation type="submission" date="2025-08" db="UniProtKB">
        <authorList>
            <consortium name="RefSeq"/>
        </authorList>
    </citation>
    <scope>IDENTIFICATION</scope>
    <source>
        <tissue evidence="11">Whole body</tissue>
    </source>
</reference>
<dbReference type="SUPFAM" id="SSF140111">
    <property type="entry name" value="Endosomal sorting complex assembly domain"/>
    <property type="match status" value="1"/>
</dbReference>
<dbReference type="Proteomes" id="UP000694846">
    <property type="component" value="Unplaced"/>
</dbReference>
<evidence type="ECO:0000256" key="2">
    <source>
        <dbReference type="ARBA" id="ARBA00007617"/>
    </source>
</evidence>
<evidence type="ECO:0000256" key="3">
    <source>
        <dbReference type="ARBA" id="ARBA00022448"/>
    </source>
</evidence>
<dbReference type="Pfam" id="PF07200">
    <property type="entry name" value="Mod_r"/>
    <property type="match status" value="1"/>
</dbReference>
<evidence type="ECO:0000256" key="7">
    <source>
        <dbReference type="PROSITE-ProRule" id="PRU00646"/>
    </source>
</evidence>
<keyword evidence="5 7" id="KW-0653">Protein transport</keyword>
<dbReference type="OrthoDB" id="10004364at2759"/>
<protein>
    <submittedName>
        <fullName evidence="11">Vacuolar protein sorting-associated protein 37B</fullName>
    </submittedName>
</protein>
<dbReference type="GO" id="GO:0043162">
    <property type="term" value="P:ubiquitin-dependent protein catabolic process via the multivesicular body sorting pathway"/>
    <property type="evidence" value="ECO:0007669"/>
    <property type="project" value="TreeGrafter"/>
</dbReference>
<dbReference type="RefSeq" id="XP_025417379.1">
    <property type="nucleotide sequence ID" value="XM_025561594.1"/>
</dbReference>
<dbReference type="PROSITE" id="PS51314">
    <property type="entry name" value="VPS37_C"/>
    <property type="match status" value="1"/>
</dbReference>
<dbReference type="InterPro" id="IPR029012">
    <property type="entry name" value="Helix_hairpin_bin_sf"/>
</dbReference>
<evidence type="ECO:0000256" key="8">
    <source>
        <dbReference type="SAM" id="Coils"/>
    </source>
</evidence>
<evidence type="ECO:0000259" key="9">
    <source>
        <dbReference type="PROSITE" id="PS51314"/>
    </source>
</evidence>
<name>A0A8B8G2C0_9HEMI</name>
<dbReference type="InterPro" id="IPR037202">
    <property type="entry name" value="ESCRT_assembly_dom"/>
</dbReference>
<comment type="subcellular location">
    <subcellularLocation>
        <location evidence="1">Late endosome membrane</location>
        <topology evidence="1">Peripheral membrane protein</topology>
    </subcellularLocation>
</comment>
<dbReference type="GO" id="GO:0006612">
    <property type="term" value="P:protein targeting to membrane"/>
    <property type="evidence" value="ECO:0007669"/>
    <property type="project" value="TreeGrafter"/>
</dbReference>
<keyword evidence="8" id="KW-0175">Coiled coil</keyword>
<dbReference type="PANTHER" id="PTHR13678">
    <property type="entry name" value="VACUOLAR PROTEIN SORTING-ASSOCIATED PROTEIN 37"/>
    <property type="match status" value="1"/>
</dbReference>
<keyword evidence="3 7" id="KW-0813">Transport</keyword>
<sequence length="227" mass="25949">MYNSSTAINTVMGLMSHLTASDLKEILNDDSKFEQYANELKPNKEIDTEKEMLIASNQSLAEFNLNKEPELISAKERLCEMYDEAEKLYKSVTEKVNTIKQHKGNMNPETILALLQTAASETEEESDKSAEQFLSGDTKDLEGFVDEFLKHRKDMHLRKAKADKMAELLSRRNSSYRPLNDNIQHVTAGFSQPGYPQSFYFQPTSMPYPNVPINMPMPGNPFINRHF</sequence>
<dbReference type="CTD" id="79720"/>
<feature type="domain" description="VPS37 C-terminal" evidence="9">
    <location>
        <begin position="89"/>
        <end position="179"/>
    </location>
</feature>
<evidence type="ECO:0000256" key="5">
    <source>
        <dbReference type="ARBA" id="ARBA00022927"/>
    </source>
</evidence>
<proteinExistence type="inferred from homology"/>
<evidence type="ECO:0000256" key="1">
    <source>
        <dbReference type="ARBA" id="ARBA00004633"/>
    </source>
</evidence>
<dbReference type="AlphaFoldDB" id="A0A8B8G2C0"/>
<gene>
    <name evidence="11" type="primary">LOC112688425</name>
</gene>
<dbReference type="Gene3D" id="1.10.287.660">
    <property type="entry name" value="Helix hairpin bin"/>
    <property type="match status" value="1"/>
</dbReference>
<feature type="coiled-coil region" evidence="8">
    <location>
        <begin position="75"/>
        <end position="102"/>
    </location>
</feature>
<dbReference type="InterPro" id="IPR009851">
    <property type="entry name" value="Mod_r"/>
</dbReference>
<accession>A0A8B8G2C0</accession>
<keyword evidence="4" id="KW-0967">Endosome</keyword>
<evidence type="ECO:0000313" key="11">
    <source>
        <dbReference type="RefSeq" id="XP_025417379.1"/>
    </source>
</evidence>
<comment type="similarity">
    <text evidence="2">Belongs to the VPS37 family.</text>
</comment>
<dbReference type="GeneID" id="112688425"/>